<dbReference type="AlphaFoldDB" id="A0AAD8Y3Y7"/>
<feature type="region of interest" description="Disordered" evidence="1">
    <location>
        <begin position="466"/>
        <end position="490"/>
    </location>
</feature>
<keyword evidence="3" id="KW-1185">Reference proteome</keyword>
<dbReference type="EMBL" id="JATAAI010000018">
    <property type="protein sequence ID" value="KAK1739251.1"/>
    <property type="molecule type" value="Genomic_DNA"/>
</dbReference>
<feature type="compositionally biased region" description="Low complexity" evidence="1">
    <location>
        <begin position="65"/>
        <end position="76"/>
    </location>
</feature>
<comment type="caution">
    <text evidence="2">The sequence shown here is derived from an EMBL/GenBank/DDBJ whole genome shotgun (WGS) entry which is preliminary data.</text>
</comment>
<name>A0AAD8Y3Y7_9STRA</name>
<feature type="compositionally biased region" description="Low complexity" evidence="1">
    <location>
        <begin position="582"/>
        <end position="596"/>
    </location>
</feature>
<evidence type="ECO:0000256" key="1">
    <source>
        <dbReference type="SAM" id="MobiDB-lite"/>
    </source>
</evidence>
<evidence type="ECO:0000313" key="3">
    <source>
        <dbReference type="Proteomes" id="UP001224775"/>
    </source>
</evidence>
<feature type="region of interest" description="Disordered" evidence="1">
    <location>
        <begin position="1"/>
        <end position="101"/>
    </location>
</feature>
<feature type="region of interest" description="Disordered" evidence="1">
    <location>
        <begin position="683"/>
        <end position="709"/>
    </location>
</feature>
<evidence type="ECO:0000313" key="2">
    <source>
        <dbReference type="EMBL" id="KAK1739251.1"/>
    </source>
</evidence>
<feature type="compositionally biased region" description="Polar residues" evidence="1">
    <location>
        <begin position="1"/>
        <end position="12"/>
    </location>
</feature>
<reference evidence="2" key="1">
    <citation type="submission" date="2023-06" db="EMBL/GenBank/DDBJ databases">
        <title>Survivors Of The Sea: Transcriptome response of Skeletonema marinoi to long-term dormancy.</title>
        <authorList>
            <person name="Pinder M.I.M."/>
            <person name="Kourtchenko O."/>
            <person name="Robertson E.K."/>
            <person name="Larsson T."/>
            <person name="Maumus F."/>
            <person name="Osuna-Cruz C.M."/>
            <person name="Vancaester E."/>
            <person name="Stenow R."/>
            <person name="Vandepoele K."/>
            <person name="Ploug H."/>
            <person name="Bruchert V."/>
            <person name="Godhe A."/>
            <person name="Topel M."/>
        </authorList>
    </citation>
    <scope>NUCLEOTIDE SEQUENCE</scope>
    <source>
        <strain evidence="2">R05AC</strain>
    </source>
</reference>
<accession>A0AAD8Y3Y7</accession>
<sequence>MASSAAYTPANTTDEEAPSSISRRGKKKSTVKNNNIPPPTSYRDDPSNSYRDNVEVPSVFDWGDSSSSSGAAPSSAGGHGNKKTDNNHNSSTSFDPDVEIPFTPISLHDEEEEDDDSEVSGSMALRPHNGLLSKVRRGGGHEYNPIGIGGGDDDEEQEGRLFVGGGWGRHGSSMDWCSCQRRFCCGRGGNSSGSMLCSSTGCFLVVFLTLTFLCGYLGYEAGLPVTLDTTINDTTTSLPLKDDDGFETTHTITNGDLWLEWIKKEKDKHVHLPHLHLNFTKRHAPIIFTDDNNQLQRSFPPMTQADLLEHSENLFQSCSERSIATQVGREACLSLCHGHYCCFEKDVEFGSCVATPNSYCFVYAACENVIMDFGFTNINLEDGSTKGKNEGGSVDVDGLNREDLELLDATCSKENVATLDGIRDCNAFCQHHLCCFSSDEGENCQGDHVEECEAYESCRIIAEGPEGEESGGGGGSGGSGSNVSGGGGSITVTPNQVEKAVFDACYFGNDESKVTPRLVSECHSICSSRYCCFESQTMFSNCRGIVGDDECELYSLCEQMINERGEEVKNFIELDEKEFDTGDSSSSNNGVDSGTSYRPGSNGGFIDESEFEATVNEVKAACAHNESVGDSWVAGCHAMCADYLCCFSTDGTGSNCKDVHGDDVCEAYSGCKVLYSSSSASKLPFDSQQQQPQQQQQQQQQMSAQDKEQVQIDEMTETCVPKIRRDVDLRERCRNVCASRDCCWKDGPGNCYQMNTDWCEEFSLCEILVV</sequence>
<organism evidence="2 3">
    <name type="scientific">Skeletonema marinoi</name>
    <dbReference type="NCBI Taxonomy" id="267567"/>
    <lineage>
        <taxon>Eukaryota</taxon>
        <taxon>Sar</taxon>
        <taxon>Stramenopiles</taxon>
        <taxon>Ochrophyta</taxon>
        <taxon>Bacillariophyta</taxon>
        <taxon>Coscinodiscophyceae</taxon>
        <taxon>Thalassiosirophycidae</taxon>
        <taxon>Thalassiosirales</taxon>
        <taxon>Skeletonemataceae</taxon>
        <taxon>Skeletonema</taxon>
        <taxon>Skeletonema marinoi-dohrnii complex</taxon>
    </lineage>
</organism>
<proteinExistence type="predicted"/>
<dbReference type="Proteomes" id="UP001224775">
    <property type="component" value="Unassembled WGS sequence"/>
</dbReference>
<feature type="region of interest" description="Disordered" evidence="1">
    <location>
        <begin position="579"/>
        <end position="599"/>
    </location>
</feature>
<gene>
    <name evidence="2" type="ORF">QTG54_009794</name>
</gene>
<feature type="compositionally biased region" description="Gly residues" evidence="1">
    <location>
        <begin position="470"/>
        <end position="489"/>
    </location>
</feature>
<feature type="compositionally biased region" description="Low complexity" evidence="1">
    <location>
        <begin position="688"/>
        <end position="701"/>
    </location>
</feature>
<protein>
    <submittedName>
        <fullName evidence="2">Uncharacterized protein</fullName>
    </submittedName>
</protein>